<evidence type="ECO:0000259" key="7">
    <source>
        <dbReference type="PROSITE" id="PS50847"/>
    </source>
</evidence>
<dbReference type="NCBIfam" id="TIGR01451">
    <property type="entry name" value="B_ant_repeat"/>
    <property type="match status" value="1"/>
</dbReference>
<feature type="compositionally biased region" description="Pro residues" evidence="5">
    <location>
        <begin position="1374"/>
        <end position="1384"/>
    </location>
</feature>
<feature type="region of interest" description="Disordered" evidence="5">
    <location>
        <begin position="791"/>
        <end position="845"/>
    </location>
</feature>
<feature type="region of interest" description="Disordered" evidence="5">
    <location>
        <begin position="142"/>
        <end position="166"/>
    </location>
</feature>
<evidence type="ECO:0000313" key="9">
    <source>
        <dbReference type="Proteomes" id="UP001055025"/>
    </source>
</evidence>
<evidence type="ECO:0000256" key="5">
    <source>
        <dbReference type="SAM" id="MobiDB-lite"/>
    </source>
</evidence>
<dbReference type="PROSITE" id="PS50847">
    <property type="entry name" value="GRAM_POS_ANCHORING"/>
    <property type="match status" value="1"/>
</dbReference>
<keyword evidence="6" id="KW-1133">Transmembrane helix</keyword>
<feature type="compositionally biased region" description="Basic and acidic residues" evidence="5">
    <location>
        <begin position="820"/>
        <end position="833"/>
    </location>
</feature>
<organism evidence="8 9">
    <name type="scientific">Granulimonas faecalis</name>
    <dbReference type="NCBI Taxonomy" id="2894155"/>
    <lineage>
        <taxon>Bacteria</taxon>
        <taxon>Bacillati</taxon>
        <taxon>Actinomycetota</taxon>
        <taxon>Coriobacteriia</taxon>
        <taxon>Coriobacteriales</taxon>
        <taxon>Kribbibacteriaceae</taxon>
        <taxon>Granulimonas</taxon>
    </lineage>
</organism>
<feature type="compositionally biased region" description="Pro residues" evidence="5">
    <location>
        <begin position="1342"/>
        <end position="1354"/>
    </location>
</feature>
<keyword evidence="4" id="KW-0572">Peptidoglycan-anchor</keyword>
<feature type="transmembrane region" description="Helical" evidence="6">
    <location>
        <begin position="1612"/>
        <end position="1631"/>
    </location>
</feature>
<feature type="compositionally biased region" description="Basic and acidic residues" evidence="5">
    <location>
        <begin position="1116"/>
        <end position="1127"/>
    </location>
</feature>
<keyword evidence="2" id="KW-0964">Secreted</keyword>
<feature type="domain" description="Gram-positive cocci surface proteins LPxTG" evidence="7">
    <location>
        <begin position="1603"/>
        <end position="1635"/>
    </location>
</feature>
<keyword evidence="3" id="KW-0732">Signal</keyword>
<dbReference type="EMBL" id="BQKC01000001">
    <property type="protein sequence ID" value="GJM55340.1"/>
    <property type="molecule type" value="Genomic_DNA"/>
</dbReference>
<dbReference type="Gene3D" id="2.60.40.740">
    <property type="match status" value="1"/>
</dbReference>
<accession>A0AAV5B1E7</accession>
<keyword evidence="6" id="KW-0812">Transmembrane</keyword>
<evidence type="ECO:0000256" key="3">
    <source>
        <dbReference type="ARBA" id="ARBA00022729"/>
    </source>
</evidence>
<evidence type="ECO:0000256" key="4">
    <source>
        <dbReference type="ARBA" id="ARBA00023088"/>
    </source>
</evidence>
<evidence type="ECO:0000256" key="6">
    <source>
        <dbReference type="SAM" id="Phobius"/>
    </source>
</evidence>
<dbReference type="RefSeq" id="WP_265590780.1">
    <property type="nucleotide sequence ID" value="NZ_BQKC01000001.1"/>
</dbReference>
<keyword evidence="1" id="KW-0134">Cell wall</keyword>
<dbReference type="Proteomes" id="UP001055025">
    <property type="component" value="Unassembled WGS sequence"/>
</dbReference>
<feature type="region of interest" description="Disordered" evidence="5">
    <location>
        <begin position="1553"/>
        <end position="1600"/>
    </location>
</feature>
<comment type="caution">
    <text evidence="8">The sequence shown here is derived from an EMBL/GenBank/DDBJ whole genome shotgun (WGS) entry which is preliminary data.</text>
</comment>
<sequence>MAAGKTGTAHTIDIDAGVKADLTLAGVNISTAARSPINLVTNSDEDGDGVKVRNAADIVDKTTLHLTLADGSSNSLVNTVTGANGWPAIRCGWGSVLIVDDARTNVRAGGSKFDLSDIVTPADGKVAADVTLLDGTELKTDDPLTRLESSHPGTLTVQGGGHSAGIGSGPKENAGTMVFNGGIVSAKPLPFNSSNWSYANGSAIGGGSAGSGTVTIFNGGRITAQGGSCGTAIGAGFGYHDMTGHHGCTAKADAIVVPANKAENIYSYGYTFFDVPVRGSAFDGGALQSGGYNAYFTVAGDIYINGGFVNAIAAYHGNAIGQCCAHGPASNLNHIIKVTGGTVITSVGNKTSTNPTMYAVGAAQGYTIVTGGSVMVENRTDGTYSPMFQGIGDTAFNTQGVESWDDVEALGGSLPDTDKVQMLTINLSSEFDESENKTVPVTKWKLEVDNQVQAYGSPSYLNDGRLYLWLPATATGKNVTVTMSYLDNDGVEHDIEPMYVEEVGGSQGSTLKRYIDIDVDKLTDEQKEYFSGLQKAYDGLPFETLTVSDEKPIDTTPFETNGKLLTDPTKLEVSYQAYDGEGGSPLPGSSVIHDGKMPADTGTFRFQLISKQFAEQPGFMENYWGHRITGWSSVTPVPAVVKISEADGTAWVRLADDGSYELVKETDTEPGNRLRLAFTLRSAKGTAVTCKAPTGSFQVLIDGKPVGEAVPLTEEAMKASPGSSIAIKEGATDASANTPAAVAGESGRWETQVVYYLDPTRLDGALDVLDGSSGNSHDVTVRYIPDKNYVEGTEANPENEATRPTTIVPVKPEGTVSPDDPDKVEVEDGKDPDPGTPDPDNPTGRLQVVRKTVTVNYGDFHSEDAEVEDFFGLALTSTSSAPGSFSVSNGAVADLVCGEDGKPVLDDGRLQVRVNSCGTSTIVLEQGANALYTGIKYIITVNVRPDPGIVPHVQIRLTWRNLTASEGEGLAPVARLMVRALGAADSALPAPLASVGRAHTPPRPGDVIEYTVTGLNLTPGSAWQAAELTDAIDERLEFDNDSVQICPNYPTRTDKSTDLGSDAFYEGFDWDALTWSDVDPAHFTYQRPTLTKGVGTVYGGQSTSVRFRATVGIDKGLGDRPGDDGRLPEISNLPGGGGGYGKDEADLDPGEEAVPVAPLPEENVVVVGGGDPEPGKPSVPEPTPVLPKDPVAADILTTVEVGHVEHREEHDDDRILVGDVFRVTATSTNRAPDSKLANAVIKVTLPEGMRPKAGTIRLTDAGGTVYEVPNGAYDPETGIVAVNAGDLYGGESARLTFDVEVVSVSPDGSDPSAPPVTGSTLGETPTDEWEREHPDPDDPDGPQDPVPDPVPGTPFVPGAPWSDLEDELVSTPPASDPDMPPVLPASPRLPGDGAEADVRVTKTADNLSRDDGTTRVGDTVRYAVKVENVAAQTAWYDVVVADRLPVGLEPVAGSTSITGPDGVRREVPDDAYDPATRRLAVTAGDLHGPAAATLVFDVTVTDGAVGADVGNVADAFGTAPADVDLDTVAPGAQRPAGGEPFVPSDGWDAWLAGRSPVSNPDPAYPDGVGASGGVLPSDDGVSGGAPGASTLPATGSGHPGTLLPATSDVASMVPALAGAATAGTLCLALVLKRRR</sequence>
<feature type="region of interest" description="Disordered" evidence="5">
    <location>
        <begin position="1305"/>
        <end position="1395"/>
    </location>
</feature>
<dbReference type="InterPro" id="IPR019931">
    <property type="entry name" value="LPXTG_anchor"/>
</dbReference>
<gene>
    <name evidence="8" type="ORF">ATOP_09950</name>
</gene>
<keyword evidence="9" id="KW-1185">Reference proteome</keyword>
<dbReference type="Pfam" id="PF01345">
    <property type="entry name" value="DUF11"/>
    <property type="match status" value="1"/>
</dbReference>
<evidence type="ECO:0000256" key="2">
    <source>
        <dbReference type="ARBA" id="ARBA00022525"/>
    </source>
</evidence>
<feature type="region of interest" description="Disordered" evidence="5">
    <location>
        <begin position="1116"/>
        <end position="1145"/>
    </location>
</feature>
<reference evidence="8" key="1">
    <citation type="journal article" date="2022" name="Int. J. Syst. Evol. Microbiol.">
        <title>Granulimonas faecalis gen. nov., sp. nov., and Leptogranulimonas caecicola gen. nov., sp. nov., novel lactate-producing Atopobiaceae bacteria isolated from mouse intestines, and an emended description of the family Atopobiaceae.</title>
        <authorList>
            <person name="Morinaga K."/>
            <person name="Kusada H."/>
            <person name="Sakamoto S."/>
            <person name="Murakami T."/>
            <person name="Toyoda A."/>
            <person name="Mori H."/>
            <person name="Meng X.Y."/>
            <person name="Takashino M."/>
            <person name="Murotomi K."/>
            <person name="Tamaki H."/>
        </authorList>
    </citation>
    <scope>NUCLEOTIDE SEQUENCE</scope>
    <source>
        <strain evidence="8">OPF53</strain>
    </source>
</reference>
<dbReference type="InterPro" id="IPR047589">
    <property type="entry name" value="DUF11_rpt"/>
</dbReference>
<dbReference type="InterPro" id="IPR001434">
    <property type="entry name" value="OmcB-like_DUF11"/>
</dbReference>
<evidence type="ECO:0000313" key="8">
    <source>
        <dbReference type="EMBL" id="GJM55340.1"/>
    </source>
</evidence>
<protein>
    <recommendedName>
        <fullName evidence="7">Gram-positive cocci surface proteins LPxTG domain-containing protein</fullName>
    </recommendedName>
</protein>
<keyword evidence="6" id="KW-0472">Membrane</keyword>
<evidence type="ECO:0000256" key="1">
    <source>
        <dbReference type="ARBA" id="ARBA00022512"/>
    </source>
</evidence>
<name>A0AAV5B1E7_9ACTN</name>
<proteinExistence type="predicted"/>